<dbReference type="PANTHER" id="PTHR10545">
    <property type="entry name" value="DIAMINE N-ACETYLTRANSFERASE"/>
    <property type="match status" value="1"/>
</dbReference>
<evidence type="ECO:0000256" key="2">
    <source>
        <dbReference type="ARBA" id="ARBA00023315"/>
    </source>
</evidence>
<dbReference type="GO" id="GO:0008080">
    <property type="term" value="F:N-acetyltransferase activity"/>
    <property type="evidence" value="ECO:0007669"/>
    <property type="project" value="TreeGrafter"/>
</dbReference>
<dbReference type="Proteomes" id="UP000268857">
    <property type="component" value="Unassembled WGS sequence"/>
</dbReference>
<dbReference type="RefSeq" id="WP_016875379.1">
    <property type="nucleotide sequence ID" value="NZ_AJLN01000100.1"/>
</dbReference>
<dbReference type="InterPro" id="IPR016181">
    <property type="entry name" value="Acyl_CoA_acyltransferase"/>
</dbReference>
<keyword evidence="2" id="KW-0012">Acyltransferase</keyword>
<gene>
    <name evidence="4" type="primary">speG</name>
    <name evidence="4" type="ORF">PCC6912_13530</name>
</gene>
<comment type="caution">
    <text evidence="4">The sequence shown here is derived from an EMBL/GenBank/DDBJ whole genome shotgun (WGS) entry which is preliminary data.</text>
</comment>
<dbReference type="PANTHER" id="PTHR10545:SF29">
    <property type="entry name" value="GH14572P-RELATED"/>
    <property type="match status" value="1"/>
</dbReference>
<protein>
    <submittedName>
        <fullName evidence="4">N-acetyltransferase</fullName>
    </submittedName>
</protein>
<dbReference type="Pfam" id="PF00583">
    <property type="entry name" value="Acetyltransf_1"/>
    <property type="match status" value="1"/>
</dbReference>
<dbReference type="CDD" id="cd04301">
    <property type="entry name" value="NAT_SF"/>
    <property type="match status" value="1"/>
</dbReference>
<evidence type="ECO:0000313" key="4">
    <source>
        <dbReference type="EMBL" id="RUR84458.1"/>
    </source>
</evidence>
<sequence length="158" mass="17840">MRVRSANPDDVSLIFSFIKKKADFDRKIGAFSGELGVSEEKIRKTLFGAVPFSYVLFAEMSGREVGFALYGFRYSSFAGQPSLWLDDLYVDEQMRSQGAGAALMSHLAEVAKENDCTHLAWNADARNLRGLSFYHRLGAKITEQKGNRCFLMWIPQVR</sequence>
<dbReference type="STRING" id="211165.GCA_000317285_04061"/>
<proteinExistence type="predicted"/>
<dbReference type="EMBL" id="RSCJ01000004">
    <property type="protein sequence ID" value="RUR84458.1"/>
    <property type="molecule type" value="Genomic_DNA"/>
</dbReference>
<organism evidence="4 5">
    <name type="scientific">Chlorogloeopsis fritschii PCC 6912</name>
    <dbReference type="NCBI Taxonomy" id="211165"/>
    <lineage>
        <taxon>Bacteria</taxon>
        <taxon>Bacillati</taxon>
        <taxon>Cyanobacteriota</taxon>
        <taxon>Cyanophyceae</taxon>
        <taxon>Nostocales</taxon>
        <taxon>Chlorogloeopsidaceae</taxon>
        <taxon>Chlorogloeopsis</taxon>
    </lineage>
</organism>
<evidence type="ECO:0000259" key="3">
    <source>
        <dbReference type="PROSITE" id="PS51186"/>
    </source>
</evidence>
<accession>A0A3S1AM24</accession>
<evidence type="ECO:0000313" key="5">
    <source>
        <dbReference type="Proteomes" id="UP000268857"/>
    </source>
</evidence>
<keyword evidence="1 4" id="KW-0808">Transferase</keyword>
<evidence type="ECO:0000256" key="1">
    <source>
        <dbReference type="ARBA" id="ARBA00022679"/>
    </source>
</evidence>
<keyword evidence="5" id="KW-1185">Reference proteome</keyword>
<dbReference type="AlphaFoldDB" id="A0A3S1AM24"/>
<reference evidence="4 5" key="1">
    <citation type="journal article" date="2019" name="Genome Biol. Evol.">
        <title>Day and night: Metabolic profiles and evolutionary relationships of six axenic non-marine cyanobacteria.</title>
        <authorList>
            <person name="Will S.E."/>
            <person name="Henke P."/>
            <person name="Boedeker C."/>
            <person name="Huang S."/>
            <person name="Brinkmann H."/>
            <person name="Rohde M."/>
            <person name="Jarek M."/>
            <person name="Friedl T."/>
            <person name="Seufert S."/>
            <person name="Schumacher M."/>
            <person name="Overmann J."/>
            <person name="Neumann-Schaal M."/>
            <person name="Petersen J."/>
        </authorList>
    </citation>
    <scope>NUCLEOTIDE SEQUENCE [LARGE SCALE GENOMIC DNA]</scope>
    <source>
        <strain evidence="4 5">PCC 6912</strain>
    </source>
</reference>
<dbReference type="InterPro" id="IPR000182">
    <property type="entry name" value="GNAT_dom"/>
</dbReference>
<dbReference type="Gene3D" id="3.40.630.30">
    <property type="match status" value="1"/>
</dbReference>
<dbReference type="OrthoDB" id="9792929at2"/>
<feature type="domain" description="N-acetyltransferase" evidence="3">
    <location>
        <begin position="1"/>
        <end position="157"/>
    </location>
</feature>
<dbReference type="PROSITE" id="PS51186">
    <property type="entry name" value="GNAT"/>
    <property type="match status" value="1"/>
</dbReference>
<name>A0A3S1AM24_CHLFR</name>
<dbReference type="InterPro" id="IPR051016">
    <property type="entry name" value="Diverse_Substrate_AcTransf"/>
</dbReference>
<dbReference type="SUPFAM" id="SSF55729">
    <property type="entry name" value="Acyl-CoA N-acyltransferases (Nat)"/>
    <property type="match status" value="1"/>
</dbReference>